<accession>A0AAV9TZE3</accession>
<evidence type="ECO:0000259" key="8">
    <source>
        <dbReference type="Pfam" id="PF01171"/>
    </source>
</evidence>
<dbReference type="GO" id="GO:0032267">
    <property type="term" value="F:tRNA(Ile)-lysidine synthase activity"/>
    <property type="evidence" value="ECO:0007669"/>
    <property type="project" value="UniProtKB-EC"/>
</dbReference>
<dbReference type="Pfam" id="PF01171">
    <property type="entry name" value="ATP_bind_3"/>
    <property type="match status" value="1"/>
</dbReference>
<gene>
    <name evidence="9" type="ORF">TWF696_003020</name>
</gene>
<evidence type="ECO:0000256" key="4">
    <source>
        <dbReference type="ARBA" id="ARBA00022741"/>
    </source>
</evidence>
<proteinExistence type="inferred from homology"/>
<evidence type="ECO:0000313" key="9">
    <source>
        <dbReference type="EMBL" id="KAK6332300.1"/>
    </source>
</evidence>
<dbReference type="EC" id="6.3.4.19" evidence="1"/>
<dbReference type="NCBIfam" id="TIGR02432">
    <property type="entry name" value="lysidine_TilS_N"/>
    <property type="match status" value="1"/>
</dbReference>
<dbReference type="InterPro" id="IPR012094">
    <property type="entry name" value="tRNA_Ile_lys_synt"/>
</dbReference>
<dbReference type="InterPro" id="IPR014729">
    <property type="entry name" value="Rossmann-like_a/b/a_fold"/>
</dbReference>
<dbReference type="CDD" id="cd01992">
    <property type="entry name" value="TilS_N"/>
    <property type="match status" value="1"/>
</dbReference>
<dbReference type="Gene3D" id="3.40.50.620">
    <property type="entry name" value="HUPs"/>
    <property type="match status" value="1"/>
</dbReference>
<keyword evidence="3" id="KW-0819">tRNA processing</keyword>
<dbReference type="Proteomes" id="UP001375240">
    <property type="component" value="Unassembled WGS sequence"/>
</dbReference>
<reference evidence="9 10" key="1">
    <citation type="submission" date="2019-10" db="EMBL/GenBank/DDBJ databases">
        <authorList>
            <person name="Palmer J.M."/>
        </authorList>
    </citation>
    <scope>NUCLEOTIDE SEQUENCE [LARGE SCALE GENOMIC DNA]</scope>
    <source>
        <strain evidence="9 10">TWF696</strain>
    </source>
</reference>
<keyword evidence="2" id="KW-0436">Ligase</keyword>
<evidence type="ECO:0000256" key="6">
    <source>
        <dbReference type="ARBA" id="ARBA00048539"/>
    </source>
</evidence>
<keyword evidence="4" id="KW-0547">Nucleotide-binding</keyword>
<dbReference type="GO" id="GO:0008033">
    <property type="term" value="P:tRNA processing"/>
    <property type="evidence" value="ECO:0007669"/>
    <property type="project" value="UniProtKB-KW"/>
</dbReference>
<keyword evidence="10" id="KW-1185">Reference proteome</keyword>
<dbReference type="InterPro" id="IPR012795">
    <property type="entry name" value="tRNA_Ile_lys_synt_N"/>
</dbReference>
<name>A0AAV9TZE3_9PEZI</name>
<dbReference type="SUPFAM" id="SSF52402">
    <property type="entry name" value="Adenine nucleotide alpha hydrolases-like"/>
    <property type="match status" value="1"/>
</dbReference>
<dbReference type="EMBL" id="JAVHNQ010000015">
    <property type="protein sequence ID" value="KAK6332300.1"/>
    <property type="molecule type" value="Genomic_DNA"/>
</dbReference>
<feature type="compositionally biased region" description="Basic residues" evidence="7">
    <location>
        <begin position="379"/>
        <end position="388"/>
    </location>
</feature>
<dbReference type="HAMAP" id="MF_01161">
    <property type="entry name" value="tRNA_Ile_lys_synt"/>
    <property type="match status" value="1"/>
</dbReference>
<evidence type="ECO:0000256" key="2">
    <source>
        <dbReference type="ARBA" id="ARBA00022598"/>
    </source>
</evidence>
<dbReference type="PANTHER" id="PTHR43033">
    <property type="entry name" value="TRNA(ILE)-LYSIDINE SYNTHASE-RELATED"/>
    <property type="match status" value="1"/>
</dbReference>
<sequence length="603" mass="66883">MMAAKRMLHAAKGVAAVSPAEFATFLGAAVTAGAALRNVRRTVPERIALGVSGGVDSMALALLASKLAGFENEFSKTQFVAVVIDHGLREGSADEADGVEATVERLGLRPHRLSFNWVLEDEAAKGIESIARRRRYRAFVDGCNDFDISHLVTAHHGNDQAETVLMRLLAESGVAGLAGIRPAAPVPECGDVFGAEKITLLRPFLSVLKSRLRKTLEEDKITWFEDPTNHDPKLTTRNAIRALLTAPSATPPALQPAALITLSNRIAAQNDQLADTVDWFLARCFCRHVRESGMIECFIPYNLLRFPPEFLARVVARLAAVITPLDRIDMTQMARVVQNILYTRNAQGAPAKLLGRTAVEPDGWQPPQDGEAGPEKEIKRRKATKRRDFRATVDSPQYAGGAITENNVFWEAAYCPAISGRPEGVMLRCHRQPYIRSSLKQVHNTPQIELTRETAGKWHLWDGRFWIRFAGGEDHEFWRLKERQARGILLTGTRKEVMYKFAELGFLGDVESKRKVRELGRRLKTDAPGKARTVLPVVCEVTTQNVKRWMEPLGVVAFPTFGVQSGEGRGGEWEWRPKRDLVVAGQVIGRIPVMVADRQTQAL</sequence>
<feature type="domain" description="tRNA(Ile)-lysidine/2-thiocytidine synthase N-terminal" evidence="8">
    <location>
        <begin position="47"/>
        <end position="242"/>
    </location>
</feature>
<protein>
    <recommendedName>
        <fullName evidence="1">tRNA(Ile)-lysidine synthetase</fullName>
        <ecNumber evidence="1">6.3.4.19</ecNumber>
    </recommendedName>
</protein>
<evidence type="ECO:0000256" key="3">
    <source>
        <dbReference type="ARBA" id="ARBA00022694"/>
    </source>
</evidence>
<evidence type="ECO:0000256" key="1">
    <source>
        <dbReference type="ARBA" id="ARBA00013267"/>
    </source>
</evidence>
<keyword evidence="5" id="KW-0067">ATP-binding</keyword>
<evidence type="ECO:0000256" key="5">
    <source>
        <dbReference type="ARBA" id="ARBA00022840"/>
    </source>
</evidence>
<comment type="caution">
    <text evidence="9">The sequence shown here is derived from an EMBL/GenBank/DDBJ whole genome shotgun (WGS) entry which is preliminary data.</text>
</comment>
<comment type="catalytic activity">
    <reaction evidence="6">
        <text>cytidine(34) in tRNA(Ile2) + L-lysine + ATP = lysidine(34) in tRNA(Ile2) + AMP + diphosphate + H(+)</text>
        <dbReference type="Rhea" id="RHEA:43744"/>
        <dbReference type="Rhea" id="RHEA-COMP:10625"/>
        <dbReference type="Rhea" id="RHEA-COMP:10670"/>
        <dbReference type="ChEBI" id="CHEBI:15378"/>
        <dbReference type="ChEBI" id="CHEBI:30616"/>
        <dbReference type="ChEBI" id="CHEBI:32551"/>
        <dbReference type="ChEBI" id="CHEBI:33019"/>
        <dbReference type="ChEBI" id="CHEBI:82748"/>
        <dbReference type="ChEBI" id="CHEBI:83665"/>
        <dbReference type="ChEBI" id="CHEBI:456215"/>
        <dbReference type="EC" id="6.3.4.19"/>
    </reaction>
</comment>
<dbReference type="PANTHER" id="PTHR43033:SF1">
    <property type="entry name" value="TRNA(ILE)-LYSIDINE SYNTHASE-RELATED"/>
    <property type="match status" value="1"/>
</dbReference>
<organism evidence="9 10">
    <name type="scientific">Orbilia brochopaga</name>
    <dbReference type="NCBI Taxonomy" id="3140254"/>
    <lineage>
        <taxon>Eukaryota</taxon>
        <taxon>Fungi</taxon>
        <taxon>Dikarya</taxon>
        <taxon>Ascomycota</taxon>
        <taxon>Pezizomycotina</taxon>
        <taxon>Orbiliomycetes</taxon>
        <taxon>Orbiliales</taxon>
        <taxon>Orbiliaceae</taxon>
        <taxon>Orbilia</taxon>
    </lineage>
</organism>
<feature type="region of interest" description="Disordered" evidence="7">
    <location>
        <begin position="358"/>
        <end position="390"/>
    </location>
</feature>
<dbReference type="AlphaFoldDB" id="A0AAV9TZE3"/>
<evidence type="ECO:0000256" key="7">
    <source>
        <dbReference type="SAM" id="MobiDB-lite"/>
    </source>
</evidence>
<evidence type="ECO:0000313" key="10">
    <source>
        <dbReference type="Proteomes" id="UP001375240"/>
    </source>
</evidence>
<dbReference type="InterPro" id="IPR011063">
    <property type="entry name" value="TilS/TtcA_N"/>
</dbReference>
<dbReference type="GO" id="GO:0005524">
    <property type="term" value="F:ATP binding"/>
    <property type="evidence" value="ECO:0007669"/>
    <property type="project" value="UniProtKB-KW"/>
</dbReference>